<evidence type="ECO:0000313" key="3">
    <source>
        <dbReference type="Proteomes" id="UP000737018"/>
    </source>
</evidence>
<keyword evidence="3" id="KW-1185">Reference proteome</keyword>
<organism evidence="2 3">
    <name type="scientific">Castanea mollissima</name>
    <name type="common">Chinese chestnut</name>
    <dbReference type="NCBI Taxonomy" id="60419"/>
    <lineage>
        <taxon>Eukaryota</taxon>
        <taxon>Viridiplantae</taxon>
        <taxon>Streptophyta</taxon>
        <taxon>Embryophyta</taxon>
        <taxon>Tracheophyta</taxon>
        <taxon>Spermatophyta</taxon>
        <taxon>Magnoliopsida</taxon>
        <taxon>eudicotyledons</taxon>
        <taxon>Gunneridae</taxon>
        <taxon>Pentapetalae</taxon>
        <taxon>rosids</taxon>
        <taxon>fabids</taxon>
        <taxon>Fagales</taxon>
        <taxon>Fagaceae</taxon>
        <taxon>Castanea</taxon>
    </lineage>
</organism>
<gene>
    <name evidence="2" type="ORF">CMV_019136</name>
</gene>
<evidence type="ECO:0000313" key="2">
    <source>
        <dbReference type="EMBL" id="KAF3955664.1"/>
    </source>
</evidence>
<dbReference type="Proteomes" id="UP000737018">
    <property type="component" value="Unassembled WGS sequence"/>
</dbReference>
<name>A0A8J4VN28_9ROSI</name>
<feature type="compositionally biased region" description="Polar residues" evidence="1">
    <location>
        <begin position="17"/>
        <end position="37"/>
    </location>
</feature>
<dbReference type="EMBL" id="JRKL02003308">
    <property type="protein sequence ID" value="KAF3955664.1"/>
    <property type="molecule type" value="Genomic_DNA"/>
</dbReference>
<comment type="caution">
    <text evidence="2">The sequence shown here is derived from an EMBL/GenBank/DDBJ whole genome shotgun (WGS) entry which is preliminary data.</text>
</comment>
<proteinExistence type="predicted"/>
<feature type="region of interest" description="Disordered" evidence="1">
    <location>
        <begin position="1"/>
        <end position="66"/>
    </location>
</feature>
<protein>
    <submittedName>
        <fullName evidence="2">Uncharacterized protein</fullName>
    </submittedName>
</protein>
<dbReference type="AlphaFoldDB" id="A0A8J4VN28"/>
<sequence length="103" mass="12166">MPNHHRFKQTNSHRFKQTNTATDSSFHQTNTNNNLHQSSHRFKQTNTNNNHHRSSHQETTNPQTHQNPLTSVIWWRFWLFGARNSIGFSLKIQSDRFGLRSGL</sequence>
<accession>A0A8J4VN28</accession>
<reference evidence="2" key="1">
    <citation type="submission" date="2020-03" db="EMBL/GenBank/DDBJ databases">
        <title>Castanea mollissima Vanexum genome sequencing.</title>
        <authorList>
            <person name="Staton M."/>
        </authorList>
    </citation>
    <scope>NUCLEOTIDE SEQUENCE</scope>
    <source>
        <tissue evidence="2">Leaf</tissue>
    </source>
</reference>
<evidence type="ECO:0000256" key="1">
    <source>
        <dbReference type="SAM" id="MobiDB-lite"/>
    </source>
</evidence>
<feature type="compositionally biased region" description="Basic residues" evidence="1">
    <location>
        <begin position="1"/>
        <end position="16"/>
    </location>
</feature>
<feature type="compositionally biased region" description="Polar residues" evidence="1">
    <location>
        <begin position="57"/>
        <end position="66"/>
    </location>
</feature>